<dbReference type="InterPro" id="IPR031390">
    <property type="entry name" value="OFCC1"/>
</dbReference>
<evidence type="ECO:0000313" key="3">
    <source>
        <dbReference type="EMBL" id="GCB72459.1"/>
    </source>
</evidence>
<gene>
    <name evidence="3" type="ORF">scyTo_0002007</name>
</gene>
<reference evidence="3 4" key="1">
    <citation type="journal article" date="2018" name="Nat. Ecol. Evol.">
        <title>Shark genomes provide insights into elasmobranch evolution and the origin of vertebrates.</title>
        <authorList>
            <person name="Hara Y"/>
            <person name="Yamaguchi K"/>
            <person name="Onimaru K"/>
            <person name="Kadota M"/>
            <person name="Koyanagi M"/>
            <person name="Keeley SD"/>
            <person name="Tatsumi K"/>
            <person name="Tanaka K"/>
            <person name="Motone F"/>
            <person name="Kageyama Y"/>
            <person name="Nozu R"/>
            <person name="Adachi N"/>
            <person name="Nishimura O"/>
            <person name="Nakagawa R"/>
            <person name="Tanegashima C"/>
            <person name="Kiyatake I"/>
            <person name="Matsumoto R"/>
            <person name="Murakumo K"/>
            <person name="Nishida K"/>
            <person name="Terakita A"/>
            <person name="Kuratani S"/>
            <person name="Sato K"/>
            <person name="Hyodo S Kuraku.S."/>
        </authorList>
    </citation>
    <scope>NUCLEOTIDE SEQUENCE [LARGE SCALE GENOMIC DNA]</scope>
</reference>
<dbReference type="Proteomes" id="UP000288216">
    <property type="component" value="Unassembled WGS sequence"/>
</dbReference>
<keyword evidence="2" id="KW-0812">Transmembrane</keyword>
<name>A0A401PH92_SCYTO</name>
<feature type="transmembrane region" description="Helical" evidence="2">
    <location>
        <begin position="136"/>
        <end position="153"/>
    </location>
</feature>
<dbReference type="AlphaFoldDB" id="A0A401PH92"/>
<feature type="transmembrane region" description="Helical" evidence="2">
    <location>
        <begin position="194"/>
        <end position="216"/>
    </location>
</feature>
<accession>A0A401PH92</accession>
<protein>
    <submittedName>
        <fullName evidence="3">Uncharacterized protein</fullName>
    </submittedName>
</protein>
<comment type="caution">
    <text evidence="3">The sequence shown here is derived from an EMBL/GenBank/DDBJ whole genome shotgun (WGS) entry which is preliminary data.</text>
</comment>
<dbReference type="PANTHER" id="PTHR33862:SF3">
    <property type="entry name" value="OROFACIAL CLEFT 1 CANDIDATE GENE 1 PROTEIN"/>
    <property type="match status" value="1"/>
</dbReference>
<dbReference type="PANTHER" id="PTHR33862">
    <property type="entry name" value="OROFACIAL CLEFT 1 CANDIDATE GENE 1 PROTEIN"/>
    <property type="match status" value="1"/>
</dbReference>
<evidence type="ECO:0000313" key="4">
    <source>
        <dbReference type="Proteomes" id="UP000288216"/>
    </source>
</evidence>
<keyword evidence="2" id="KW-1133">Transmembrane helix</keyword>
<dbReference type="OrthoDB" id="347244at2759"/>
<dbReference type="EMBL" id="BFAA01000472">
    <property type="protein sequence ID" value="GCB72459.1"/>
    <property type="molecule type" value="Genomic_DNA"/>
</dbReference>
<feature type="transmembrane region" description="Helical" evidence="2">
    <location>
        <begin position="228"/>
        <end position="250"/>
    </location>
</feature>
<evidence type="ECO:0000256" key="1">
    <source>
        <dbReference type="SAM" id="MobiDB-lite"/>
    </source>
</evidence>
<evidence type="ECO:0000256" key="2">
    <source>
        <dbReference type="SAM" id="Phobius"/>
    </source>
</evidence>
<sequence length="490" mass="55842">MAVISKEPATRNDCHRNGEEKANLNLQAQDSCGTNTGHEERFDGLVAANSESGMFFRAIRHNLLEFNTKDECPNPVEKVRSPQVPSYQVDPDQYRFSVASNSSPDNAVKTLATHSRFMGRMFLEELGISDWCSSEAWLIVLLVALNWFVRLYLHYCSQWLYLQAIGVPVNKFHFYPHTVELIYQNSLLHTCEELAIVALGPLTLNVAVLIMAMIRWVCHVLFGSFPSFLSRFIMAMGLWMVLDPLAIFIVDGILGRLAYSTDTPIADAAKLYWLFYRTQHSGRPGILITVILYTVTFISSITILCFYFLRLRNSGKLLDVFYRLHSAEERFLVPLDLEMSNQELNYILKKTEQWRGISGERRKVAVYDYIWNDELAVYPSWNCWPPRERHQTPGSEAGCGDVTTTRVSIYTIHPSGLPELYRHFLRLPDGAIVEVFGAISSANDAGGEVDTQIQRQVDNELQSSAPPELRERQRSLYNAGKTLMPDNYTK</sequence>
<feature type="region of interest" description="Disordered" evidence="1">
    <location>
        <begin position="459"/>
        <end position="490"/>
    </location>
</feature>
<organism evidence="3 4">
    <name type="scientific">Scyliorhinus torazame</name>
    <name type="common">Cloudy catshark</name>
    <name type="synonym">Catulus torazame</name>
    <dbReference type="NCBI Taxonomy" id="75743"/>
    <lineage>
        <taxon>Eukaryota</taxon>
        <taxon>Metazoa</taxon>
        <taxon>Chordata</taxon>
        <taxon>Craniata</taxon>
        <taxon>Vertebrata</taxon>
        <taxon>Chondrichthyes</taxon>
        <taxon>Elasmobranchii</taxon>
        <taxon>Galeomorphii</taxon>
        <taxon>Galeoidea</taxon>
        <taxon>Carcharhiniformes</taxon>
        <taxon>Scyliorhinidae</taxon>
        <taxon>Scyliorhinus</taxon>
    </lineage>
</organism>
<keyword evidence="4" id="KW-1185">Reference proteome</keyword>
<feature type="transmembrane region" description="Helical" evidence="2">
    <location>
        <begin position="286"/>
        <end position="309"/>
    </location>
</feature>
<keyword evidence="2" id="KW-0472">Membrane</keyword>
<proteinExistence type="predicted"/>